<protein>
    <submittedName>
        <fullName evidence="1">Uncharacterized protein</fullName>
    </submittedName>
</protein>
<evidence type="ECO:0000313" key="1">
    <source>
        <dbReference type="EMBL" id="KAG0145358.1"/>
    </source>
</evidence>
<dbReference type="AlphaFoldDB" id="A0A9P6TC76"/>
<organism evidence="1 2">
    <name type="scientific">Cronartium quercuum f. sp. fusiforme G11</name>
    <dbReference type="NCBI Taxonomy" id="708437"/>
    <lineage>
        <taxon>Eukaryota</taxon>
        <taxon>Fungi</taxon>
        <taxon>Dikarya</taxon>
        <taxon>Basidiomycota</taxon>
        <taxon>Pucciniomycotina</taxon>
        <taxon>Pucciniomycetes</taxon>
        <taxon>Pucciniales</taxon>
        <taxon>Coleosporiaceae</taxon>
        <taxon>Cronartium</taxon>
    </lineage>
</organism>
<sequence length="202" mass="22398">MSEVLTNLFTGLVSVRRDLDDEVVLYIDTREGLRFPTKGLNDGSHILPSHNRVISRAGFDDISLAEQRLRANHPSLSARAQLPSYQSDDSLTHHLAGATDSFTLSEVFLIIIQSLIMHGLFRTYLQATILSLVLRLALFQPLTISAQRKPLNTRLSKRMNNLGKTKEPFDMKAWNRANAGKAVDLRAGIPKTSSSDGDLGKT</sequence>
<name>A0A9P6TC76_9BASI</name>
<reference evidence="1" key="1">
    <citation type="submission" date="2013-11" db="EMBL/GenBank/DDBJ databases">
        <title>Genome sequence of the fusiform rust pathogen reveals effectors for host alternation and coevolution with pine.</title>
        <authorList>
            <consortium name="DOE Joint Genome Institute"/>
            <person name="Smith K."/>
            <person name="Pendleton A."/>
            <person name="Kubisiak T."/>
            <person name="Anderson C."/>
            <person name="Salamov A."/>
            <person name="Aerts A."/>
            <person name="Riley R."/>
            <person name="Clum A."/>
            <person name="Lindquist E."/>
            <person name="Ence D."/>
            <person name="Campbell M."/>
            <person name="Kronenberg Z."/>
            <person name="Feau N."/>
            <person name="Dhillon B."/>
            <person name="Hamelin R."/>
            <person name="Burleigh J."/>
            <person name="Smith J."/>
            <person name="Yandell M."/>
            <person name="Nelson C."/>
            <person name="Grigoriev I."/>
            <person name="Davis J."/>
        </authorList>
    </citation>
    <scope>NUCLEOTIDE SEQUENCE</scope>
    <source>
        <strain evidence="1">G11</strain>
    </source>
</reference>
<dbReference type="EMBL" id="MU167278">
    <property type="protein sequence ID" value="KAG0145358.1"/>
    <property type="molecule type" value="Genomic_DNA"/>
</dbReference>
<keyword evidence="2" id="KW-1185">Reference proteome</keyword>
<gene>
    <name evidence="1" type="ORF">CROQUDRAFT_93970</name>
</gene>
<dbReference type="Proteomes" id="UP000886653">
    <property type="component" value="Unassembled WGS sequence"/>
</dbReference>
<proteinExistence type="predicted"/>
<accession>A0A9P6TC76</accession>
<evidence type="ECO:0000313" key="2">
    <source>
        <dbReference type="Proteomes" id="UP000886653"/>
    </source>
</evidence>
<comment type="caution">
    <text evidence="1">The sequence shown here is derived from an EMBL/GenBank/DDBJ whole genome shotgun (WGS) entry which is preliminary data.</text>
</comment>